<evidence type="ECO:0000313" key="3">
    <source>
        <dbReference type="EMBL" id="UJS23657.1"/>
    </source>
</evidence>
<proteinExistence type="predicted"/>
<dbReference type="Proteomes" id="UP001054801">
    <property type="component" value="Chromosome"/>
</dbReference>
<evidence type="ECO:0000313" key="4">
    <source>
        <dbReference type="Proteomes" id="UP001054801"/>
    </source>
</evidence>
<protein>
    <submittedName>
        <fullName evidence="3">DUF262 domain-containing protein</fullName>
    </submittedName>
</protein>
<feature type="domain" description="GmrSD restriction endonucleases N-terminal" evidence="1">
    <location>
        <begin position="8"/>
        <end position="256"/>
    </location>
</feature>
<dbReference type="PANTHER" id="PTHR35149">
    <property type="entry name" value="SLL5132 PROTEIN"/>
    <property type="match status" value="1"/>
</dbReference>
<dbReference type="EMBL" id="CP091244">
    <property type="protein sequence ID" value="UJS23657.1"/>
    <property type="molecule type" value="Genomic_DNA"/>
</dbReference>
<dbReference type="InterPro" id="IPR004919">
    <property type="entry name" value="GmrSD_N"/>
</dbReference>
<evidence type="ECO:0000259" key="2">
    <source>
        <dbReference type="Pfam" id="PF07510"/>
    </source>
</evidence>
<dbReference type="InterPro" id="IPR011089">
    <property type="entry name" value="GmrSD_C"/>
</dbReference>
<accession>A0ABY3SVY4</accession>
<dbReference type="Pfam" id="PF03235">
    <property type="entry name" value="GmrSD_N"/>
    <property type="match status" value="1"/>
</dbReference>
<sequence>MKSETMTIQQIFQSQRQYCVPFYQRAYVWKMTEQWDPLWVDIQAKANDRLSEATEPVSHFLGAVVLEPRTRKHQMGVEEVFIIDGQQRLTTLQYIITAISMAFEAYRMPELRAWIDSFRWNINPAVMRNPEKEIFKLWPTLMDRNDYILAIKISEHENCQFTHVSKKNNLAEPNKIINHHRKAICFFYKKITDWVAEENFSQSEAILMAIANSVLYDFKIVSITLEEQDDAQVIFETLNGRGAQLHATDLIRNYIFMQADKEVDNPKRLYDSLWFSFEDDFWKEEQTRGRLKRPRLDWFVQTVLQVELREEIDIGRLYIGYQKFAKTKSAVDQLKTLNAYADHYKSMILGVESKSIGRFGVRIKSWDASTTHAMALIVSMSELSDDEKNQIFDWIVSYFVRRAVCGLTAKNYNRVFNQQVKRLSVSRVTIESIYSDLSALEGKSARWPRDDEFQKEWIEAEVYKVRINEPGKIKSIFIELEMAMRSSRAEDFNSLKVDQLDIEHILPVSWFNHWPLTDGTNAKEDEINNIDLSSPRSAIILKREKIKNTIGNLTLLHSSVNRSLQNYSFKQKRETFFAESNLHLNRDLMMADCWNENKIEQRGQKLFDFARKIWEGPEGNSEKSWFIETVLTNSLHGKRQNLSDVENTIPMKTITDLDEPWVYKNITFPLNTEFRANHKGQVYRGVVKNGVLTLFDGAEFSSPSSAATHITKTEVNGWKFWECRFPWNSTWQVIGTLRKGGK</sequence>
<feature type="domain" description="GmrSD restriction endonucleases C-terminal" evidence="2">
    <location>
        <begin position="447"/>
        <end position="608"/>
    </location>
</feature>
<evidence type="ECO:0000259" key="1">
    <source>
        <dbReference type="Pfam" id="PF03235"/>
    </source>
</evidence>
<dbReference type="Pfam" id="PF07510">
    <property type="entry name" value="GmrSD_C"/>
    <property type="match status" value="1"/>
</dbReference>
<organism evidence="3 4">
    <name type="scientific">Thiothrix winogradskyi</name>
    <dbReference type="NCBI Taxonomy" id="96472"/>
    <lineage>
        <taxon>Bacteria</taxon>
        <taxon>Pseudomonadati</taxon>
        <taxon>Pseudomonadota</taxon>
        <taxon>Gammaproteobacteria</taxon>
        <taxon>Thiotrichales</taxon>
        <taxon>Thiotrichaceae</taxon>
        <taxon>Thiothrix</taxon>
    </lineage>
</organism>
<gene>
    <name evidence="3" type="ORF">L2Y54_17195</name>
</gene>
<dbReference type="RefSeq" id="WP_236497850.1">
    <property type="nucleotide sequence ID" value="NZ_CP091244.1"/>
</dbReference>
<dbReference type="PANTHER" id="PTHR35149:SF1">
    <property type="entry name" value="DUF5655 DOMAIN-CONTAINING PROTEIN"/>
    <property type="match status" value="1"/>
</dbReference>
<reference evidence="3" key="1">
    <citation type="journal article" date="2022" name="Microorganisms">
        <title>Two New Species of Filamentous Sulfur Bacteria of the Genus Thiothrix, Thiothrix winogradskyi sp. nov. and 'Candidatus Thiothrix sulfatifontis' sp. nov.</title>
        <authorList>
            <person name="Ravin N.V."/>
            <person name="Rossetti S."/>
            <person name="Beletsky A.V."/>
            <person name="Kadnikov V.V."/>
            <person name="Rudenko T.S."/>
            <person name="Smolyakov D.D."/>
            <person name="Moskvitina M.I."/>
            <person name="Gureeva M.V."/>
            <person name="Mardanov A.V."/>
            <person name="Grabovich M.Y."/>
        </authorList>
    </citation>
    <scope>NUCLEOTIDE SEQUENCE</scope>
    <source>
        <strain evidence="3">CT3</strain>
    </source>
</reference>
<name>A0ABY3SVY4_9GAMM</name>
<keyword evidence="4" id="KW-1185">Reference proteome</keyword>